<dbReference type="Pfam" id="PF11871">
    <property type="entry name" value="DUF3391"/>
    <property type="match status" value="1"/>
</dbReference>
<feature type="compositionally biased region" description="Basic and acidic residues" evidence="1">
    <location>
        <begin position="121"/>
        <end position="138"/>
    </location>
</feature>
<evidence type="ECO:0000256" key="1">
    <source>
        <dbReference type="SAM" id="MobiDB-lite"/>
    </source>
</evidence>
<dbReference type="CDD" id="cd00077">
    <property type="entry name" value="HDc"/>
    <property type="match status" value="1"/>
</dbReference>
<dbReference type="KEGG" id="azq:G3580_14405"/>
<feature type="region of interest" description="Disordered" evidence="1">
    <location>
        <begin position="109"/>
        <end position="145"/>
    </location>
</feature>
<sequence length="506" mass="55587">MKEIVAASDLKVGMFVVELDRPWLGTPFLMQGFLVEDDATLAQLRQLCRFVYVDWQRSVGEHHRAPVREPVAPVRRAGSGSAIRLHPDEAPRARRDFVAVLRWLRSGGMPPQAAPHATRPVVREETAREPRPSLRDAPEGEGAEGGLKGLLGRWFGLRGEVGAPPHARDGQDTTAAGEENSAAADDGPEVVAVEDELVDAAPTYATAQTSVRQLISDVQHNLRPDMERVRGSVEDMMHSVVRNPDALLWLTRLKRTDQYAYDHALDSSVLLMVFARFMGMEAAEMTLLGVAGLMQDIGKVKLPPRLLKKCGAITRLEREIFRTHVDYSLAILKASAEHDPAVLNIVARHHERYDGSGYPAGLEGDEIGLYGQMAGIVDCYSAMTRERPWGDALSPQEALEEINKLRDTWFSAGVVDAFIQCVGLYPVGTLVELNTGEVAVVIGQNRIRRLKPRVLVLLAPDKTANAHPATLDLLFDPVSPDGTPYAIRRALPPGAHGIDPQEFYLA</sequence>
<dbReference type="Gene3D" id="1.10.3210.10">
    <property type="entry name" value="Hypothetical protein af1432"/>
    <property type="match status" value="1"/>
</dbReference>
<dbReference type="AlphaFoldDB" id="A0A6C1B7K7"/>
<dbReference type="RefSeq" id="WP_228720678.1">
    <property type="nucleotide sequence ID" value="NZ_CP048836.1"/>
</dbReference>
<gene>
    <name evidence="3" type="ORF">G3580_14405</name>
</gene>
<keyword evidence="4" id="KW-1185">Reference proteome</keyword>
<dbReference type="EMBL" id="CP048836">
    <property type="protein sequence ID" value="QID18708.1"/>
    <property type="molecule type" value="Genomic_DNA"/>
</dbReference>
<dbReference type="Proteomes" id="UP000501991">
    <property type="component" value="Chromosome"/>
</dbReference>
<dbReference type="SUPFAM" id="SSF109604">
    <property type="entry name" value="HD-domain/PDEase-like"/>
    <property type="match status" value="1"/>
</dbReference>
<protein>
    <submittedName>
        <fullName evidence="3">HD-GYP domain-containing protein</fullName>
    </submittedName>
</protein>
<feature type="domain" description="HD-GYP" evidence="2">
    <location>
        <begin position="238"/>
        <end position="434"/>
    </location>
</feature>
<accession>A0A6C1B7K7</accession>
<dbReference type="InterPro" id="IPR037522">
    <property type="entry name" value="HD_GYP_dom"/>
</dbReference>
<dbReference type="GO" id="GO:0008081">
    <property type="term" value="F:phosphoric diester hydrolase activity"/>
    <property type="evidence" value="ECO:0007669"/>
    <property type="project" value="UniProtKB-ARBA"/>
</dbReference>
<proteinExistence type="predicted"/>
<evidence type="ECO:0000313" key="4">
    <source>
        <dbReference type="Proteomes" id="UP000501991"/>
    </source>
</evidence>
<name>A0A6C1B7K7_9RHOO</name>
<reference evidence="3 4" key="1">
    <citation type="submission" date="2020-02" db="EMBL/GenBank/DDBJ databases">
        <title>Nitrogenibacter mangrovi gen. nov., sp. nov. isolated from mangrove sediment, a denitrifying betaproteobacterium.</title>
        <authorList>
            <person name="Liao H."/>
            <person name="Tian Y."/>
        </authorList>
    </citation>
    <scope>NUCLEOTIDE SEQUENCE [LARGE SCALE GENOMIC DNA]</scope>
    <source>
        <strain evidence="3 4">M9-3-2</strain>
    </source>
</reference>
<evidence type="ECO:0000259" key="2">
    <source>
        <dbReference type="PROSITE" id="PS51832"/>
    </source>
</evidence>
<dbReference type="InterPro" id="IPR003607">
    <property type="entry name" value="HD/PDEase_dom"/>
</dbReference>
<organism evidence="3 4">
    <name type="scientific">Nitrogeniibacter mangrovi</name>
    <dbReference type="NCBI Taxonomy" id="2016596"/>
    <lineage>
        <taxon>Bacteria</taxon>
        <taxon>Pseudomonadati</taxon>
        <taxon>Pseudomonadota</taxon>
        <taxon>Betaproteobacteria</taxon>
        <taxon>Rhodocyclales</taxon>
        <taxon>Zoogloeaceae</taxon>
        <taxon>Nitrogeniibacter</taxon>
    </lineage>
</organism>
<dbReference type="PROSITE" id="PS51832">
    <property type="entry name" value="HD_GYP"/>
    <property type="match status" value="1"/>
</dbReference>
<dbReference type="PANTHER" id="PTHR43155">
    <property type="entry name" value="CYCLIC DI-GMP PHOSPHODIESTERASE PA4108-RELATED"/>
    <property type="match status" value="1"/>
</dbReference>
<feature type="region of interest" description="Disordered" evidence="1">
    <location>
        <begin position="160"/>
        <end position="186"/>
    </location>
</feature>
<dbReference type="PANTHER" id="PTHR43155:SF2">
    <property type="entry name" value="CYCLIC DI-GMP PHOSPHODIESTERASE PA4108"/>
    <property type="match status" value="1"/>
</dbReference>
<dbReference type="InterPro" id="IPR021812">
    <property type="entry name" value="DUF3391"/>
</dbReference>
<evidence type="ECO:0000313" key="3">
    <source>
        <dbReference type="EMBL" id="QID18708.1"/>
    </source>
</evidence>
<dbReference type="Pfam" id="PF13487">
    <property type="entry name" value="HD_5"/>
    <property type="match status" value="1"/>
</dbReference>